<dbReference type="SUPFAM" id="SSF53098">
    <property type="entry name" value="Ribonuclease H-like"/>
    <property type="match status" value="1"/>
</dbReference>
<evidence type="ECO:0000313" key="1">
    <source>
        <dbReference type="Proteomes" id="UP000515154"/>
    </source>
</evidence>
<dbReference type="KEGG" id="osn:115214489"/>
<protein>
    <submittedName>
        <fullName evidence="2">Uncharacterized protein LOC115214489</fullName>
    </submittedName>
</protein>
<dbReference type="AlphaFoldDB" id="A0A6P7SNC1"/>
<proteinExistence type="predicted"/>
<keyword evidence="1" id="KW-1185">Reference proteome</keyword>
<organism evidence="1 2">
    <name type="scientific">Octopus sinensis</name>
    <name type="common">East Asian common octopus</name>
    <dbReference type="NCBI Taxonomy" id="2607531"/>
    <lineage>
        <taxon>Eukaryota</taxon>
        <taxon>Metazoa</taxon>
        <taxon>Spiralia</taxon>
        <taxon>Lophotrochozoa</taxon>
        <taxon>Mollusca</taxon>
        <taxon>Cephalopoda</taxon>
        <taxon>Coleoidea</taxon>
        <taxon>Octopodiformes</taxon>
        <taxon>Octopoda</taxon>
        <taxon>Incirrata</taxon>
        <taxon>Octopodidae</taxon>
        <taxon>Octopus</taxon>
    </lineage>
</organism>
<reference evidence="2" key="1">
    <citation type="submission" date="2025-08" db="UniProtKB">
        <authorList>
            <consortium name="RefSeq"/>
        </authorList>
    </citation>
    <scope>IDENTIFICATION</scope>
</reference>
<dbReference type="Gene3D" id="3.30.420.10">
    <property type="entry name" value="Ribonuclease H-like superfamily/Ribonuclease H"/>
    <property type="match status" value="1"/>
</dbReference>
<dbReference type="GO" id="GO:0003676">
    <property type="term" value="F:nucleic acid binding"/>
    <property type="evidence" value="ECO:0007669"/>
    <property type="project" value="InterPro"/>
</dbReference>
<dbReference type="InterPro" id="IPR036397">
    <property type="entry name" value="RNaseH_sf"/>
</dbReference>
<dbReference type="InterPro" id="IPR012337">
    <property type="entry name" value="RNaseH-like_sf"/>
</dbReference>
<gene>
    <name evidence="2" type="primary">LOC115214489</name>
</gene>
<evidence type="ECO:0000313" key="2">
    <source>
        <dbReference type="RefSeq" id="XP_029639548.1"/>
    </source>
</evidence>
<dbReference type="Proteomes" id="UP000515154">
    <property type="component" value="Linkage group LG7"/>
</dbReference>
<dbReference type="RefSeq" id="XP_029639548.1">
    <property type="nucleotide sequence ID" value="XM_029783688.1"/>
</dbReference>
<sequence length="305" mass="35281">MKGAMDMLVKCRLGVLGELIAEFGLKLNVGFVPLKRNRADALTRVKKAWLEEPEEAQKGIAAVCRLDDSELKRRHAMYHLGVDRTLYLVKKIDNDVTRRSIREVVGSCDRCQSIDPAPCGHEQGNHSVEHKWKRLAVDMTHYRQGMYLSMVECRLGIWSELRMGIADEMPQILNRIFLERGPVEELLIDNGAAFHSEALRDMLDRWKVHRLFRAAYRHHWTVKAIAERGHILPLEAIFWYNMSSRSGQAEESVLHRAVFKYEWRHLSKVLEGQEEEKGPACVKIGEEVWVNHRRPAVRLNGAEER</sequence>
<accession>A0A6P7SNC1</accession>
<name>A0A6P7SNC1_9MOLL</name>